<evidence type="ECO:0008006" key="4">
    <source>
        <dbReference type="Google" id="ProtNLM"/>
    </source>
</evidence>
<protein>
    <recommendedName>
        <fullName evidence="4">Lipoprotein</fullName>
    </recommendedName>
</protein>
<evidence type="ECO:0000313" key="2">
    <source>
        <dbReference type="EMBL" id="MDS0297690.1"/>
    </source>
</evidence>
<feature type="region of interest" description="Disordered" evidence="1">
    <location>
        <begin position="23"/>
        <end position="66"/>
    </location>
</feature>
<organism evidence="2 3">
    <name type="scientific">Halogeometricum salsisoli</name>
    <dbReference type="NCBI Taxonomy" id="2950536"/>
    <lineage>
        <taxon>Archaea</taxon>
        <taxon>Methanobacteriati</taxon>
        <taxon>Methanobacteriota</taxon>
        <taxon>Stenosarchaea group</taxon>
        <taxon>Halobacteria</taxon>
        <taxon>Halobacteriales</taxon>
        <taxon>Haloferacaceae</taxon>
        <taxon>Halogeometricum</taxon>
    </lineage>
</organism>
<dbReference type="RefSeq" id="WP_310922519.1">
    <property type="nucleotide sequence ID" value="NZ_JAMQOP010000001.1"/>
</dbReference>
<dbReference type="PROSITE" id="PS51257">
    <property type="entry name" value="PROKAR_LIPOPROTEIN"/>
    <property type="match status" value="1"/>
</dbReference>
<proteinExistence type="predicted"/>
<reference evidence="2 3" key="1">
    <citation type="submission" date="2022-06" db="EMBL/GenBank/DDBJ databases">
        <title>Halogeometricum sp. a new haloarchaeum isolate from saline soil.</title>
        <authorList>
            <person name="Strakova D."/>
            <person name="Galisteo C."/>
            <person name="Sanchez-Porro C."/>
            <person name="Ventosa A."/>
        </authorList>
    </citation>
    <scope>NUCLEOTIDE SEQUENCE [LARGE SCALE GENOMIC DNA]</scope>
    <source>
        <strain evidence="2 3">S1BR25-6</strain>
    </source>
</reference>
<accession>A0ABU2GA75</accession>
<dbReference type="EMBL" id="JAMQOP010000001">
    <property type="protein sequence ID" value="MDS0297690.1"/>
    <property type="molecule type" value="Genomic_DNA"/>
</dbReference>
<dbReference type="Proteomes" id="UP001257060">
    <property type="component" value="Unassembled WGS sequence"/>
</dbReference>
<keyword evidence="3" id="KW-1185">Reference proteome</keyword>
<sequence length="179" mass="18841">MSPSRRATLGLLGSATVALIAGCAADGSPNPTETRDAVESTAGPDSGAETDAEPSGTAGAPAAFEMRLVGPETDRVLFTGADVARVGEAQRYQTSYGLPITLDDDATERIGDDLSAAGVNERPEAFEFVLRRDGEERSRFGIARNLATDMADGEWNGEFVLMTEDEAAAENLEQALRSK</sequence>
<gene>
    <name evidence="2" type="ORF">NDI76_02910</name>
</gene>
<name>A0ABU2GA75_9EURY</name>
<comment type="caution">
    <text evidence="2">The sequence shown here is derived from an EMBL/GenBank/DDBJ whole genome shotgun (WGS) entry which is preliminary data.</text>
</comment>
<evidence type="ECO:0000256" key="1">
    <source>
        <dbReference type="SAM" id="MobiDB-lite"/>
    </source>
</evidence>
<evidence type="ECO:0000313" key="3">
    <source>
        <dbReference type="Proteomes" id="UP001257060"/>
    </source>
</evidence>